<evidence type="ECO:0000313" key="3">
    <source>
        <dbReference type="EMBL" id="MBK6301935.1"/>
    </source>
</evidence>
<dbReference type="Proteomes" id="UP000718281">
    <property type="component" value="Unassembled WGS sequence"/>
</dbReference>
<dbReference type="Pfam" id="PF02594">
    <property type="entry name" value="DUF167"/>
    <property type="match status" value="1"/>
</dbReference>
<dbReference type="PANTHER" id="PTHR13420:SF7">
    <property type="entry name" value="UPF0235 PROTEIN C15ORF40"/>
    <property type="match status" value="1"/>
</dbReference>
<name>A0A934X7W7_9MICO</name>
<gene>
    <name evidence="3" type="ORF">IPF40_13155</name>
</gene>
<evidence type="ECO:0000256" key="2">
    <source>
        <dbReference type="HAMAP-Rule" id="MF_00634"/>
    </source>
</evidence>
<comment type="similarity">
    <text evidence="1 2">Belongs to the UPF0235 family.</text>
</comment>
<dbReference type="HAMAP" id="MF_00634">
    <property type="entry name" value="UPF0235"/>
    <property type="match status" value="1"/>
</dbReference>
<dbReference type="Gene3D" id="3.30.1200.10">
    <property type="entry name" value="YggU-like"/>
    <property type="match status" value="1"/>
</dbReference>
<dbReference type="PANTHER" id="PTHR13420">
    <property type="entry name" value="UPF0235 PROTEIN C15ORF40"/>
    <property type="match status" value="1"/>
</dbReference>
<evidence type="ECO:0000256" key="1">
    <source>
        <dbReference type="ARBA" id="ARBA00010364"/>
    </source>
</evidence>
<proteinExistence type="inferred from homology"/>
<reference evidence="3 4" key="1">
    <citation type="submission" date="2020-10" db="EMBL/GenBank/DDBJ databases">
        <title>Connecting structure to function with the recovery of over 1000 high-quality activated sludge metagenome-assembled genomes encoding full-length rRNA genes using long-read sequencing.</title>
        <authorList>
            <person name="Singleton C.M."/>
            <person name="Petriglieri F."/>
            <person name="Kristensen J.M."/>
            <person name="Kirkegaard R.H."/>
            <person name="Michaelsen T.Y."/>
            <person name="Andersen M.H."/>
            <person name="Karst S.M."/>
            <person name="Dueholm M.S."/>
            <person name="Nielsen P.H."/>
            <person name="Albertsen M."/>
        </authorList>
    </citation>
    <scope>NUCLEOTIDE SEQUENCE [LARGE SCALE GENOMIC DNA]</scope>
    <source>
        <strain evidence="3">AalE_18-Q3-R2-46_BAT3C.188</strain>
    </source>
</reference>
<dbReference type="AlphaFoldDB" id="A0A934X7W7"/>
<sequence>MRLSVRVRPGASRTRVGGCYGTREDAVLTVAVSARAVDGAATAAVMDAVAAAFGVRRRDVTLVAGATSRTKVLDVDVEEEAGRARLAHLLTA</sequence>
<dbReference type="GO" id="GO:0005737">
    <property type="term" value="C:cytoplasm"/>
    <property type="evidence" value="ECO:0007669"/>
    <property type="project" value="TreeGrafter"/>
</dbReference>
<dbReference type="EMBL" id="JADIXZ010000006">
    <property type="protein sequence ID" value="MBK6301935.1"/>
    <property type="molecule type" value="Genomic_DNA"/>
</dbReference>
<dbReference type="InterPro" id="IPR036591">
    <property type="entry name" value="YggU-like_sf"/>
</dbReference>
<dbReference type="InterPro" id="IPR003746">
    <property type="entry name" value="DUF167"/>
</dbReference>
<accession>A0A934X7W7</accession>
<evidence type="ECO:0000313" key="4">
    <source>
        <dbReference type="Proteomes" id="UP000718281"/>
    </source>
</evidence>
<dbReference type="NCBIfam" id="TIGR00251">
    <property type="entry name" value="DUF167 family protein"/>
    <property type="match status" value="1"/>
</dbReference>
<organism evidence="3 4">
    <name type="scientific">Candidatus Phosphoribacter hodrii</name>
    <dbReference type="NCBI Taxonomy" id="2953743"/>
    <lineage>
        <taxon>Bacteria</taxon>
        <taxon>Bacillati</taxon>
        <taxon>Actinomycetota</taxon>
        <taxon>Actinomycetes</taxon>
        <taxon>Micrococcales</taxon>
        <taxon>Dermatophilaceae</taxon>
        <taxon>Candidatus Phosphoribacter</taxon>
    </lineage>
</organism>
<dbReference type="SMART" id="SM01152">
    <property type="entry name" value="DUF167"/>
    <property type="match status" value="1"/>
</dbReference>
<dbReference type="SUPFAM" id="SSF69786">
    <property type="entry name" value="YggU-like"/>
    <property type="match status" value="1"/>
</dbReference>
<comment type="caution">
    <text evidence="3">The sequence shown here is derived from an EMBL/GenBank/DDBJ whole genome shotgun (WGS) entry which is preliminary data.</text>
</comment>
<protein>
    <recommendedName>
        <fullName evidence="2">UPF0235 protein IPF40_13155</fullName>
    </recommendedName>
</protein>